<evidence type="ECO:0000313" key="8">
    <source>
        <dbReference type="EMBL" id="CAG5180885.1"/>
    </source>
</evidence>
<feature type="transmembrane region" description="Helical" evidence="6">
    <location>
        <begin position="99"/>
        <end position="119"/>
    </location>
</feature>
<feature type="transmembrane region" description="Helical" evidence="6">
    <location>
        <begin position="64"/>
        <end position="87"/>
    </location>
</feature>
<organism evidence="8 9">
    <name type="scientific">Alternaria atra</name>
    <dbReference type="NCBI Taxonomy" id="119953"/>
    <lineage>
        <taxon>Eukaryota</taxon>
        <taxon>Fungi</taxon>
        <taxon>Dikarya</taxon>
        <taxon>Ascomycota</taxon>
        <taxon>Pezizomycotina</taxon>
        <taxon>Dothideomycetes</taxon>
        <taxon>Pleosporomycetidae</taxon>
        <taxon>Pleosporales</taxon>
        <taxon>Pleosporineae</taxon>
        <taxon>Pleosporaceae</taxon>
        <taxon>Alternaria</taxon>
        <taxon>Alternaria sect. Ulocladioides</taxon>
    </lineage>
</organism>
<evidence type="ECO:0000256" key="4">
    <source>
        <dbReference type="ARBA" id="ARBA00023136"/>
    </source>
</evidence>
<evidence type="ECO:0000313" key="9">
    <source>
        <dbReference type="Proteomes" id="UP000676310"/>
    </source>
</evidence>
<dbReference type="AlphaFoldDB" id="A0A8J2I853"/>
<evidence type="ECO:0000256" key="3">
    <source>
        <dbReference type="ARBA" id="ARBA00022989"/>
    </source>
</evidence>
<evidence type="ECO:0000256" key="5">
    <source>
        <dbReference type="ARBA" id="ARBA00038359"/>
    </source>
</evidence>
<dbReference type="EMBL" id="CAJRGZ010000025">
    <property type="protein sequence ID" value="CAG5180885.1"/>
    <property type="molecule type" value="Genomic_DNA"/>
</dbReference>
<dbReference type="PANTHER" id="PTHR33048:SF163">
    <property type="entry name" value="INTEGRAL MEMBRANE PROTEIN (AFU_ORTHOLOGUE AFUA_8G05510)"/>
    <property type="match status" value="1"/>
</dbReference>
<protein>
    <recommendedName>
        <fullName evidence="7">Rhodopsin domain-containing protein</fullName>
    </recommendedName>
</protein>
<dbReference type="InterPro" id="IPR052337">
    <property type="entry name" value="SAT4-like"/>
</dbReference>
<feature type="transmembrane region" description="Helical" evidence="6">
    <location>
        <begin position="25"/>
        <end position="43"/>
    </location>
</feature>
<keyword evidence="3 6" id="KW-1133">Transmembrane helix</keyword>
<evidence type="ECO:0000259" key="7">
    <source>
        <dbReference type="Pfam" id="PF20684"/>
    </source>
</evidence>
<comment type="caution">
    <text evidence="8">The sequence shown here is derived from an EMBL/GenBank/DDBJ whole genome shotgun (WGS) entry which is preliminary data.</text>
</comment>
<reference evidence="8" key="1">
    <citation type="submission" date="2021-05" db="EMBL/GenBank/DDBJ databases">
        <authorList>
            <person name="Stam R."/>
        </authorList>
    </citation>
    <scope>NUCLEOTIDE SEQUENCE</scope>
    <source>
        <strain evidence="8">CS162</strain>
    </source>
</reference>
<keyword evidence="4 6" id="KW-0472">Membrane</keyword>
<keyword evidence="9" id="KW-1185">Reference proteome</keyword>
<evidence type="ECO:0000256" key="2">
    <source>
        <dbReference type="ARBA" id="ARBA00022692"/>
    </source>
</evidence>
<feature type="transmembrane region" description="Helical" evidence="6">
    <location>
        <begin position="208"/>
        <end position="229"/>
    </location>
</feature>
<evidence type="ECO:0000256" key="6">
    <source>
        <dbReference type="SAM" id="Phobius"/>
    </source>
</evidence>
<dbReference type="GO" id="GO:0016020">
    <property type="term" value="C:membrane"/>
    <property type="evidence" value="ECO:0007669"/>
    <property type="project" value="UniProtKB-SubCell"/>
</dbReference>
<sequence>MAVNYFANPPAGIDLTESRTASNNAIGIVLFVLSFIFVGLRLLTRLRLKREPLGLDDHLMFLGLALNAGNLACCIAGGFFGLGKHIWSLGPYEMRQITIITFAYVFIYTWSLCTIKFSILALYRRIFGMTWLGWFCVILTAGYLVANHIVLPLYTRPLHYYWNQWYGGEGVVLFYLGVGIINLFGDICILTIPIQSVLKLNMGRSQKVAVILTFLLGSFVCFASLYRIITIVRLVQTTDISWAKSDVFIWSSVEPSVGIISELAEIAQVYLPNGTLLKLPSRSTLYRAIKKTGLLHVRCKKRPKLTLRRARARLLFAQGLRPHN</sequence>
<dbReference type="RefSeq" id="XP_043173055.1">
    <property type="nucleotide sequence ID" value="XM_043317120.1"/>
</dbReference>
<keyword evidence="2 6" id="KW-0812">Transmembrane</keyword>
<feature type="domain" description="Rhodopsin" evidence="7">
    <location>
        <begin position="40"/>
        <end position="261"/>
    </location>
</feature>
<gene>
    <name evidence="8" type="ORF">ALTATR162_LOCUS9486</name>
</gene>
<accession>A0A8J2I853</accession>
<dbReference type="OrthoDB" id="5429740at2759"/>
<dbReference type="GeneID" id="67021712"/>
<dbReference type="Pfam" id="PF20684">
    <property type="entry name" value="Fung_rhodopsin"/>
    <property type="match status" value="1"/>
</dbReference>
<dbReference type="PANTHER" id="PTHR33048">
    <property type="entry name" value="PTH11-LIKE INTEGRAL MEMBRANE PROTEIN (AFU_ORTHOLOGUE AFUA_5G11245)"/>
    <property type="match status" value="1"/>
</dbReference>
<evidence type="ECO:0000256" key="1">
    <source>
        <dbReference type="ARBA" id="ARBA00004141"/>
    </source>
</evidence>
<comment type="similarity">
    <text evidence="5">Belongs to the SAT4 family.</text>
</comment>
<dbReference type="InterPro" id="IPR049326">
    <property type="entry name" value="Rhodopsin_dom_fungi"/>
</dbReference>
<name>A0A8J2I853_9PLEO</name>
<comment type="subcellular location">
    <subcellularLocation>
        <location evidence="1">Membrane</location>
        <topology evidence="1">Multi-pass membrane protein</topology>
    </subcellularLocation>
</comment>
<feature type="transmembrane region" description="Helical" evidence="6">
    <location>
        <begin position="131"/>
        <end position="154"/>
    </location>
</feature>
<proteinExistence type="inferred from homology"/>
<dbReference type="Proteomes" id="UP000676310">
    <property type="component" value="Unassembled WGS sequence"/>
</dbReference>
<feature type="transmembrane region" description="Helical" evidence="6">
    <location>
        <begin position="174"/>
        <end position="196"/>
    </location>
</feature>